<gene>
    <name evidence="1" type="ORF">M421DRAFT_93652</name>
</gene>
<protein>
    <submittedName>
        <fullName evidence="1">Uncharacterized protein</fullName>
    </submittedName>
</protein>
<evidence type="ECO:0000313" key="2">
    <source>
        <dbReference type="Proteomes" id="UP000800082"/>
    </source>
</evidence>
<dbReference type="EMBL" id="ML978975">
    <property type="protein sequence ID" value="KAF1926731.1"/>
    <property type="molecule type" value="Genomic_DNA"/>
</dbReference>
<proteinExistence type="predicted"/>
<keyword evidence="2" id="KW-1185">Reference proteome</keyword>
<dbReference type="OrthoDB" id="3797725at2759"/>
<organism evidence="1 2">
    <name type="scientific">Didymella exigua CBS 183.55</name>
    <dbReference type="NCBI Taxonomy" id="1150837"/>
    <lineage>
        <taxon>Eukaryota</taxon>
        <taxon>Fungi</taxon>
        <taxon>Dikarya</taxon>
        <taxon>Ascomycota</taxon>
        <taxon>Pezizomycotina</taxon>
        <taxon>Dothideomycetes</taxon>
        <taxon>Pleosporomycetidae</taxon>
        <taxon>Pleosporales</taxon>
        <taxon>Pleosporineae</taxon>
        <taxon>Didymellaceae</taxon>
        <taxon>Didymella</taxon>
    </lineage>
</organism>
<dbReference type="GeneID" id="54355798"/>
<dbReference type="RefSeq" id="XP_033446983.1">
    <property type="nucleotide sequence ID" value="XM_033598131.1"/>
</dbReference>
<evidence type="ECO:0000313" key="1">
    <source>
        <dbReference type="EMBL" id="KAF1926731.1"/>
    </source>
</evidence>
<dbReference type="AlphaFoldDB" id="A0A6A5REL6"/>
<sequence length="451" mass="50872">MMVEVFAEVSPLVHHVPPLQDIVTKTMHDSTPNDVSISSQCVDSVSRKLLTEMPVLLRALSHKRMYATFPSPSQIASEKIATITKYPQKDMNAFTGTSSTELILPDESSNATLKYPIRVDIAVRYPCHYRGEVIAASVPLQPLEETTPTLLQYLTIDGAQILLPRSEAVDRTLLLNLIDLIVDKHCSGEVFEIDTHELLEDPLKSIKLHVIFKLFGLDGQAASLLQQLWLEFETHTLTLKDVFWIYGALISPEGAKWTPGLTRVYLQMIGWNILNADAEGRLHADLCTFFLKEEGHPYHLTHFLKEHWVKYRLGREELITIGAASRPRRDTIIECIEAVVSPCSSLASSPSSSSSSTGFFASGPIFPARWLSPPQLKKPPNPVKWDRTEWNEKWDGKAKNVQEMASEREGLVSLRRSHVFPDNVNKSPVYSEFGFPGRCDNRRSRRNWKGT</sequence>
<dbReference type="Proteomes" id="UP000800082">
    <property type="component" value="Unassembled WGS sequence"/>
</dbReference>
<reference evidence="1" key="1">
    <citation type="journal article" date="2020" name="Stud. Mycol.">
        <title>101 Dothideomycetes genomes: a test case for predicting lifestyles and emergence of pathogens.</title>
        <authorList>
            <person name="Haridas S."/>
            <person name="Albert R."/>
            <person name="Binder M."/>
            <person name="Bloem J."/>
            <person name="Labutti K."/>
            <person name="Salamov A."/>
            <person name="Andreopoulos B."/>
            <person name="Baker S."/>
            <person name="Barry K."/>
            <person name="Bills G."/>
            <person name="Bluhm B."/>
            <person name="Cannon C."/>
            <person name="Castanera R."/>
            <person name="Culley D."/>
            <person name="Daum C."/>
            <person name="Ezra D."/>
            <person name="Gonzalez J."/>
            <person name="Henrissat B."/>
            <person name="Kuo A."/>
            <person name="Liang C."/>
            <person name="Lipzen A."/>
            <person name="Lutzoni F."/>
            <person name="Magnuson J."/>
            <person name="Mondo S."/>
            <person name="Nolan M."/>
            <person name="Ohm R."/>
            <person name="Pangilinan J."/>
            <person name="Park H.-J."/>
            <person name="Ramirez L."/>
            <person name="Alfaro M."/>
            <person name="Sun H."/>
            <person name="Tritt A."/>
            <person name="Yoshinaga Y."/>
            <person name="Zwiers L.-H."/>
            <person name="Turgeon B."/>
            <person name="Goodwin S."/>
            <person name="Spatafora J."/>
            <person name="Crous P."/>
            <person name="Grigoriev I."/>
        </authorList>
    </citation>
    <scope>NUCLEOTIDE SEQUENCE</scope>
    <source>
        <strain evidence="1">CBS 183.55</strain>
    </source>
</reference>
<name>A0A6A5REL6_9PLEO</name>
<accession>A0A6A5REL6</accession>